<evidence type="ECO:0000256" key="1">
    <source>
        <dbReference type="SAM" id="Phobius"/>
    </source>
</evidence>
<accession>A0ABT1Y2E8</accession>
<dbReference type="RefSeq" id="WP_089608727.1">
    <property type="nucleotide sequence ID" value="NZ_CP022121.1"/>
</dbReference>
<comment type="caution">
    <text evidence="2">The sequence shown here is derived from an EMBL/GenBank/DDBJ whole genome shotgun (WGS) entry which is preliminary data.</text>
</comment>
<evidence type="ECO:0008006" key="4">
    <source>
        <dbReference type="Google" id="ProtNLM"/>
    </source>
</evidence>
<sequence>MSSENLSWKRYFNLKNLIITAIIISIIISGAFYLQESTNIVPQELLNTALTNTLEAKSYQFHTKSSIIIDGQEKTFSDIAGERGDSKTFHVTGSMLGTDINVYQIGDTTYRLDSLTNKWIVTENNSLLRESLLMAELNPLSNFYFKEIVSAEYLGMEKIDRHKMYKITCRPRINNKWLDGYFKDLNYIIWIDKKDKMIKKATMTAISKEKESSSLTIEVILENFNKEFNIKPPSLSS</sequence>
<keyword evidence="3" id="KW-1185">Reference proteome</keyword>
<reference evidence="2 3" key="1">
    <citation type="submission" date="2022-08" db="EMBL/GenBank/DDBJ databases">
        <title>Proteogenomics of the novel Dehalobacterium formicoaceticum strain EZ94 highlights a key role of methyltransferases during anaerobic dichloromethane degradation.</title>
        <authorList>
            <person name="Wasmund K."/>
        </authorList>
    </citation>
    <scope>NUCLEOTIDE SEQUENCE [LARGE SCALE GENOMIC DNA]</scope>
    <source>
        <strain evidence="2 3">EZ94</strain>
    </source>
</reference>
<name>A0ABT1Y2E8_9FIRM</name>
<dbReference type="EMBL" id="JANPWE010000002">
    <property type="protein sequence ID" value="MCR6545042.1"/>
    <property type="molecule type" value="Genomic_DNA"/>
</dbReference>
<keyword evidence="1" id="KW-0812">Transmembrane</keyword>
<proteinExistence type="predicted"/>
<feature type="transmembrane region" description="Helical" evidence="1">
    <location>
        <begin position="12"/>
        <end position="34"/>
    </location>
</feature>
<gene>
    <name evidence="2" type="ORF">NVS47_05860</name>
</gene>
<organism evidence="2 3">
    <name type="scientific">Dehalobacterium formicoaceticum</name>
    <dbReference type="NCBI Taxonomy" id="51515"/>
    <lineage>
        <taxon>Bacteria</taxon>
        <taxon>Bacillati</taxon>
        <taxon>Bacillota</taxon>
        <taxon>Clostridia</taxon>
        <taxon>Eubacteriales</taxon>
        <taxon>Peptococcaceae</taxon>
        <taxon>Dehalobacterium</taxon>
    </lineage>
</organism>
<protein>
    <recommendedName>
        <fullName evidence="4">Outer membrane lipoprotein-sorting protein</fullName>
    </recommendedName>
</protein>
<evidence type="ECO:0000313" key="3">
    <source>
        <dbReference type="Proteomes" id="UP001524944"/>
    </source>
</evidence>
<dbReference type="Gene3D" id="2.50.20.20">
    <property type="match status" value="1"/>
</dbReference>
<dbReference type="Proteomes" id="UP001524944">
    <property type="component" value="Unassembled WGS sequence"/>
</dbReference>
<evidence type="ECO:0000313" key="2">
    <source>
        <dbReference type="EMBL" id="MCR6545042.1"/>
    </source>
</evidence>
<keyword evidence="1" id="KW-0472">Membrane</keyword>
<keyword evidence="1" id="KW-1133">Transmembrane helix</keyword>